<keyword evidence="2" id="KW-1185">Reference proteome</keyword>
<accession>A0A9P4HE44</accession>
<dbReference type="EMBL" id="ML978169">
    <property type="protein sequence ID" value="KAF2032948.1"/>
    <property type="molecule type" value="Genomic_DNA"/>
</dbReference>
<dbReference type="AlphaFoldDB" id="A0A9P4HE44"/>
<evidence type="ECO:0000313" key="2">
    <source>
        <dbReference type="Proteomes" id="UP000799777"/>
    </source>
</evidence>
<dbReference type="Proteomes" id="UP000799777">
    <property type="component" value="Unassembled WGS sequence"/>
</dbReference>
<dbReference type="OrthoDB" id="5222339at2759"/>
<name>A0A9P4HE44_9PLEO</name>
<organism evidence="1 2">
    <name type="scientific">Setomelanomma holmii</name>
    <dbReference type="NCBI Taxonomy" id="210430"/>
    <lineage>
        <taxon>Eukaryota</taxon>
        <taxon>Fungi</taxon>
        <taxon>Dikarya</taxon>
        <taxon>Ascomycota</taxon>
        <taxon>Pezizomycotina</taxon>
        <taxon>Dothideomycetes</taxon>
        <taxon>Pleosporomycetidae</taxon>
        <taxon>Pleosporales</taxon>
        <taxon>Pleosporineae</taxon>
        <taxon>Phaeosphaeriaceae</taxon>
        <taxon>Setomelanomma</taxon>
    </lineage>
</organism>
<evidence type="ECO:0008006" key="3">
    <source>
        <dbReference type="Google" id="ProtNLM"/>
    </source>
</evidence>
<gene>
    <name evidence="1" type="ORF">EK21DRAFT_59676</name>
</gene>
<protein>
    <recommendedName>
        <fullName evidence="3">DRBM domain-containing protein</fullName>
    </recommendedName>
</protein>
<reference evidence="1" key="1">
    <citation type="journal article" date="2020" name="Stud. Mycol.">
        <title>101 Dothideomycetes genomes: a test case for predicting lifestyles and emergence of pathogens.</title>
        <authorList>
            <person name="Haridas S."/>
            <person name="Albert R."/>
            <person name="Binder M."/>
            <person name="Bloem J."/>
            <person name="Labutti K."/>
            <person name="Salamov A."/>
            <person name="Andreopoulos B."/>
            <person name="Baker S."/>
            <person name="Barry K."/>
            <person name="Bills G."/>
            <person name="Bluhm B."/>
            <person name="Cannon C."/>
            <person name="Castanera R."/>
            <person name="Culley D."/>
            <person name="Daum C."/>
            <person name="Ezra D."/>
            <person name="Gonzalez J."/>
            <person name="Henrissat B."/>
            <person name="Kuo A."/>
            <person name="Liang C."/>
            <person name="Lipzen A."/>
            <person name="Lutzoni F."/>
            <person name="Magnuson J."/>
            <person name="Mondo S."/>
            <person name="Nolan M."/>
            <person name="Ohm R."/>
            <person name="Pangilinan J."/>
            <person name="Park H.-J."/>
            <person name="Ramirez L."/>
            <person name="Alfaro M."/>
            <person name="Sun H."/>
            <person name="Tritt A."/>
            <person name="Yoshinaga Y."/>
            <person name="Zwiers L.-H."/>
            <person name="Turgeon B."/>
            <person name="Goodwin S."/>
            <person name="Spatafora J."/>
            <person name="Crous P."/>
            <person name="Grigoriev I."/>
        </authorList>
    </citation>
    <scope>NUCLEOTIDE SEQUENCE</scope>
    <source>
        <strain evidence="1">CBS 110217</strain>
    </source>
</reference>
<evidence type="ECO:0000313" key="1">
    <source>
        <dbReference type="EMBL" id="KAF2032948.1"/>
    </source>
</evidence>
<comment type="caution">
    <text evidence="1">The sequence shown here is derived from an EMBL/GenBank/DDBJ whole genome shotgun (WGS) entry which is preliminary data.</text>
</comment>
<proteinExistence type="predicted"/>
<sequence>MPTRDNILPIAKLDGVFSMEEFLAGNSAYQAAKLENKTAKPSMRPSSALGPVAIGARSSKNIIALNEKYQALGISQPQFTFRGSTLNDWTGEVSFPGLDKELQGIKDDKPYLSKQEAKEGLSERALEILTRLEKSGRVKKVEAGQARTSKNAVAVHDKHQKLGIAQPFFTYNGSTEFGWSAEVTFPGLDTIDPPKDDARYPSKQLAREALSKMVLEVIEQAEQDGKVERASAARSVELQASKVKAEPGPNYLGQLLDYAVGTRFTCLIKFDSNGDYPESFGSRESLHTSKKASRQEAARYAVDYFKAKGLWRDDCTDVGGIKKKRKPQPGRPKLLSSVARLAAILSLPTPEWRYTPSPVDPNFYTIQCFFNGAGQHQGPIGEVRNVFGKKKAKEECARLTLEYLNEIHAHRIAYGQRMMDEINGGEAMVKGALGKLTEGEKEALEARKKFVSEVGGDSDDEMVFEDAVEEWEA</sequence>